<proteinExistence type="predicted"/>
<accession>A0A448XKP1</accession>
<gene>
    <name evidence="2" type="ORF">PXEA_LOCUS32368</name>
</gene>
<feature type="compositionally biased region" description="Polar residues" evidence="1">
    <location>
        <begin position="40"/>
        <end position="49"/>
    </location>
</feature>
<sequence length="210" mass="21869">MHSCLTLVDYTWCDQDDSEGSPSPSPSPAERMRASRGRKSSTGAGSTKSPCRRSVAGHLAQLKRVSSSLLEACGEGGAAEPRADGTRTSAGPRRLLLASDPGLSAETDLAGRGRRTRQTAAPDAAASSVSGAGVGPGVGAGPGQVQRSRTSPALLANRQPPIYSAVKRNPPDEARVWMPVGHVRYLLSRDPSTGEAQWTSDADPLICTPR</sequence>
<feature type="region of interest" description="Disordered" evidence="1">
    <location>
        <begin position="190"/>
        <end position="210"/>
    </location>
</feature>
<keyword evidence="3" id="KW-1185">Reference proteome</keyword>
<name>A0A448XKP1_9PLAT</name>
<evidence type="ECO:0000313" key="3">
    <source>
        <dbReference type="Proteomes" id="UP000784294"/>
    </source>
</evidence>
<evidence type="ECO:0000313" key="2">
    <source>
        <dbReference type="EMBL" id="VEL38928.1"/>
    </source>
</evidence>
<feature type="region of interest" description="Disordered" evidence="1">
    <location>
        <begin position="75"/>
        <end position="156"/>
    </location>
</feature>
<feature type="compositionally biased region" description="Polar residues" evidence="1">
    <location>
        <begin position="190"/>
        <end position="200"/>
    </location>
</feature>
<protein>
    <submittedName>
        <fullName evidence="2">Uncharacterized protein</fullName>
    </submittedName>
</protein>
<feature type="region of interest" description="Disordered" evidence="1">
    <location>
        <begin position="14"/>
        <end position="54"/>
    </location>
</feature>
<dbReference type="Proteomes" id="UP000784294">
    <property type="component" value="Unassembled WGS sequence"/>
</dbReference>
<feature type="compositionally biased region" description="Gly residues" evidence="1">
    <location>
        <begin position="132"/>
        <end position="142"/>
    </location>
</feature>
<dbReference type="EMBL" id="CAAALY010259491">
    <property type="protein sequence ID" value="VEL38928.1"/>
    <property type="molecule type" value="Genomic_DNA"/>
</dbReference>
<comment type="caution">
    <text evidence="2">The sequence shown here is derived from an EMBL/GenBank/DDBJ whole genome shotgun (WGS) entry which is preliminary data.</text>
</comment>
<feature type="compositionally biased region" description="Low complexity" evidence="1">
    <location>
        <begin position="118"/>
        <end position="131"/>
    </location>
</feature>
<organism evidence="2 3">
    <name type="scientific">Protopolystoma xenopodis</name>
    <dbReference type="NCBI Taxonomy" id="117903"/>
    <lineage>
        <taxon>Eukaryota</taxon>
        <taxon>Metazoa</taxon>
        <taxon>Spiralia</taxon>
        <taxon>Lophotrochozoa</taxon>
        <taxon>Platyhelminthes</taxon>
        <taxon>Monogenea</taxon>
        <taxon>Polyopisthocotylea</taxon>
        <taxon>Polystomatidea</taxon>
        <taxon>Polystomatidae</taxon>
        <taxon>Protopolystoma</taxon>
    </lineage>
</organism>
<dbReference type="AlphaFoldDB" id="A0A448XKP1"/>
<evidence type="ECO:0000256" key="1">
    <source>
        <dbReference type="SAM" id="MobiDB-lite"/>
    </source>
</evidence>
<reference evidence="2" key="1">
    <citation type="submission" date="2018-11" db="EMBL/GenBank/DDBJ databases">
        <authorList>
            <consortium name="Pathogen Informatics"/>
        </authorList>
    </citation>
    <scope>NUCLEOTIDE SEQUENCE</scope>
</reference>